<dbReference type="PANTHER" id="PTHR37984">
    <property type="entry name" value="PROTEIN CBG26694"/>
    <property type="match status" value="1"/>
</dbReference>
<feature type="non-terminal residue" evidence="4">
    <location>
        <position position="1"/>
    </location>
</feature>
<evidence type="ECO:0000313" key="5">
    <source>
        <dbReference type="Proteomes" id="UP001159042"/>
    </source>
</evidence>
<dbReference type="Proteomes" id="UP001159042">
    <property type="component" value="Unassembled WGS sequence"/>
</dbReference>
<dbReference type="InterPro" id="IPR050951">
    <property type="entry name" value="Retrovirus_Pol_polyprotein"/>
</dbReference>
<comment type="caution">
    <text evidence="4">The sequence shown here is derived from an EMBL/GenBank/DDBJ whole genome shotgun (WGS) entry which is preliminary data.</text>
</comment>
<dbReference type="InterPro" id="IPR041588">
    <property type="entry name" value="Integrase_H2C2"/>
</dbReference>
<evidence type="ECO:0000313" key="4">
    <source>
        <dbReference type="EMBL" id="KAJ8910252.1"/>
    </source>
</evidence>
<reference evidence="4 5" key="1">
    <citation type="journal article" date="2023" name="Insect Mol. Biol.">
        <title>Genome sequencing provides insights into the evolution of gene families encoding plant cell wall-degrading enzymes in longhorned beetles.</title>
        <authorList>
            <person name="Shin N.R."/>
            <person name="Okamura Y."/>
            <person name="Kirsch R."/>
            <person name="Pauchet Y."/>
        </authorList>
    </citation>
    <scope>NUCLEOTIDE SEQUENCE [LARGE SCALE GENOMIC DNA]</scope>
    <source>
        <strain evidence="4">EAD_L_NR</strain>
    </source>
</reference>
<dbReference type="Pfam" id="PF17921">
    <property type="entry name" value="Integrase_H2C2"/>
    <property type="match status" value="1"/>
</dbReference>
<dbReference type="GO" id="GO:0003964">
    <property type="term" value="F:RNA-directed DNA polymerase activity"/>
    <property type="evidence" value="ECO:0007669"/>
    <property type="project" value="UniProtKB-EC"/>
</dbReference>
<proteinExistence type="predicted"/>
<dbReference type="FunFam" id="1.10.340.70:FF:000001">
    <property type="entry name" value="Retrovirus-related Pol polyprotein from transposon gypsy-like Protein"/>
    <property type="match status" value="1"/>
</dbReference>
<keyword evidence="5" id="KW-1185">Reference proteome</keyword>
<dbReference type="AlphaFoldDB" id="A0AAV8V8C3"/>
<evidence type="ECO:0000256" key="1">
    <source>
        <dbReference type="ARBA" id="ARBA00012493"/>
    </source>
</evidence>
<dbReference type="EC" id="2.7.7.49" evidence="1"/>
<organism evidence="4 5">
    <name type="scientific">Exocentrus adspersus</name>
    <dbReference type="NCBI Taxonomy" id="1586481"/>
    <lineage>
        <taxon>Eukaryota</taxon>
        <taxon>Metazoa</taxon>
        <taxon>Ecdysozoa</taxon>
        <taxon>Arthropoda</taxon>
        <taxon>Hexapoda</taxon>
        <taxon>Insecta</taxon>
        <taxon>Pterygota</taxon>
        <taxon>Neoptera</taxon>
        <taxon>Endopterygota</taxon>
        <taxon>Coleoptera</taxon>
        <taxon>Polyphaga</taxon>
        <taxon>Cucujiformia</taxon>
        <taxon>Chrysomeloidea</taxon>
        <taxon>Cerambycidae</taxon>
        <taxon>Lamiinae</taxon>
        <taxon>Acanthocinini</taxon>
        <taxon>Exocentrus</taxon>
    </lineage>
</organism>
<dbReference type="Pfam" id="PF22938">
    <property type="entry name" value="Integrase_p58_C"/>
    <property type="match status" value="1"/>
</dbReference>
<name>A0AAV8V8C3_9CUCU</name>
<sequence>WDTDTLTREQREDPDVGDIAQWKIEGKERPAWQEISNRSPTFKGYWALWDSLAIDNNLLKRVWENPDGIEWNYQTVPSRKRVPEVLQAVHSGVDGGHFGINKTLDYVKERFYWLGSRSDVEEWYRRCETCVASKGPRIRSRGQTQQYNVGAPFERIAIDVAGPFPQSEAGNRYILTPASVVFGAELRLPIDLISDRLKKEEGVDNYISHLQDRLKLTHAEVRQKMRVESDRMKTRYDLRANTGGFQVGEKVWLYNPKRTKRKSPKLQKSWEGPYIIVTRLNDVVYRIEKNPQANMNIVHIDRLTPYQEPHLNEGVT</sequence>
<dbReference type="Gene3D" id="1.10.340.70">
    <property type="match status" value="1"/>
</dbReference>
<feature type="domain" description="Integrase zinc-binding" evidence="2">
    <location>
        <begin position="79"/>
        <end position="134"/>
    </location>
</feature>
<dbReference type="PANTHER" id="PTHR37984:SF15">
    <property type="entry name" value="INTEGRASE CATALYTIC DOMAIN-CONTAINING PROTEIN"/>
    <property type="match status" value="1"/>
</dbReference>
<evidence type="ECO:0000259" key="3">
    <source>
        <dbReference type="Pfam" id="PF22938"/>
    </source>
</evidence>
<gene>
    <name evidence="4" type="ORF">NQ315_007474</name>
</gene>
<dbReference type="InterPro" id="IPR054465">
    <property type="entry name" value="Integrase_p58-like_C"/>
</dbReference>
<feature type="domain" description="Integrase p58-like C-terminal" evidence="3">
    <location>
        <begin position="272"/>
        <end position="305"/>
    </location>
</feature>
<dbReference type="EMBL" id="JANEYG010000329">
    <property type="protein sequence ID" value="KAJ8910252.1"/>
    <property type="molecule type" value="Genomic_DNA"/>
</dbReference>
<protein>
    <recommendedName>
        <fullName evidence="1">RNA-directed DNA polymerase</fullName>
        <ecNumber evidence="1">2.7.7.49</ecNumber>
    </recommendedName>
</protein>
<evidence type="ECO:0000259" key="2">
    <source>
        <dbReference type="Pfam" id="PF17921"/>
    </source>
</evidence>
<accession>A0AAV8V8C3</accession>